<keyword evidence="3" id="KW-1185">Reference proteome</keyword>
<dbReference type="GeneID" id="28819025"/>
<dbReference type="STRING" id="149040.A0A194XAJ2"/>
<dbReference type="GO" id="GO:0016491">
    <property type="term" value="F:oxidoreductase activity"/>
    <property type="evidence" value="ECO:0007669"/>
    <property type="project" value="InterPro"/>
</dbReference>
<dbReference type="PANTHER" id="PTHR34598">
    <property type="entry name" value="BLL6449 PROTEIN"/>
    <property type="match status" value="1"/>
</dbReference>
<feature type="non-terminal residue" evidence="2">
    <location>
        <position position="1"/>
    </location>
</feature>
<sequence length="90" mass="10628">RVRILNCWRPLYNLADERPLAFCNLYTVADSDLRAADRASREYVGEIYYMQYSENQKWYWISRQTPDEILLFVNYDSDPKDGGPNGEIPT</sequence>
<dbReference type="AlphaFoldDB" id="A0A194XAJ2"/>
<dbReference type="Proteomes" id="UP000070700">
    <property type="component" value="Unassembled WGS sequence"/>
</dbReference>
<dbReference type="PANTHER" id="PTHR34598:SF3">
    <property type="entry name" value="OXIDOREDUCTASE AN1597"/>
    <property type="match status" value="1"/>
</dbReference>
<protein>
    <submittedName>
        <fullName evidence="2">Uncharacterized protein</fullName>
    </submittedName>
</protein>
<evidence type="ECO:0000313" key="2">
    <source>
        <dbReference type="EMBL" id="KUJ17164.1"/>
    </source>
</evidence>
<dbReference type="EMBL" id="KQ947415">
    <property type="protein sequence ID" value="KUJ17164.1"/>
    <property type="molecule type" value="Genomic_DNA"/>
</dbReference>
<gene>
    <name evidence="2" type="ORF">LY89DRAFT_584985</name>
</gene>
<dbReference type="OrthoDB" id="412788at2759"/>
<reference evidence="2 3" key="1">
    <citation type="submission" date="2015-10" db="EMBL/GenBank/DDBJ databases">
        <title>Full genome of DAOMC 229536 Phialocephala scopiformis, a fungal endophyte of spruce producing the potent anti-insectan compound rugulosin.</title>
        <authorList>
            <consortium name="DOE Joint Genome Institute"/>
            <person name="Walker A.K."/>
            <person name="Frasz S.L."/>
            <person name="Seifert K.A."/>
            <person name="Miller J.D."/>
            <person name="Mondo S.J."/>
            <person name="Labutti K."/>
            <person name="Lipzen A."/>
            <person name="Dockter R."/>
            <person name="Kennedy M."/>
            <person name="Grigoriev I.V."/>
            <person name="Spatafora J.W."/>
        </authorList>
    </citation>
    <scope>NUCLEOTIDE SEQUENCE [LARGE SCALE GENOMIC DNA]</scope>
    <source>
        <strain evidence="2 3">CBS 120377</strain>
    </source>
</reference>
<dbReference type="InterPro" id="IPR044053">
    <property type="entry name" value="AsaB-like"/>
</dbReference>
<dbReference type="InParanoid" id="A0A194XAJ2"/>
<evidence type="ECO:0000256" key="1">
    <source>
        <dbReference type="ARBA" id="ARBA00023604"/>
    </source>
</evidence>
<dbReference type="RefSeq" id="XP_018071519.1">
    <property type="nucleotide sequence ID" value="XM_018209299.1"/>
</dbReference>
<organism evidence="2 3">
    <name type="scientific">Mollisia scopiformis</name>
    <name type="common">Conifer needle endophyte fungus</name>
    <name type="synonym">Phialocephala scopiformis</name>
    <dbReference type="NCBI Taxonomy" id="149040"/>
    <lineage>
        <taxon>Eukaryota</taxon>
        <taxon>Fungi</taxon>
        <taxon>Dikarya</taxon>
        <taxon>Ascomycota</taxon>
        <taxon>Pezizomycotina</taxon>
        <taxon>Leotiomycetes</taxon>
        <taxon>Helotiales</taxon>
        <taxon>Mollisiaceae</taxon>
        <taxon>Mollisia</taxon>
    </lineage>
</organism>
<accession>A0A194XAJ2</accession>
<name>A0A194XAJ2_MOLSC</name>
<evidence type="ECO:0000313" key="3">
    <source>
        <dbReference type="Proteomes" id="UP000070700"/>
    </source>
</evidence>
<dbReference type="KEGG" id="psco:LY89DRAFT_584985"/>
<proteinExistence type="inferred from homology"/>
<comment type="similarity">
    <text evidence="1">Belongs to the asaB hydroxylase/desaturase family.</text>
</comment>